<proteinExistence type="predicted"/>
<dbReference type="EMBL" id="MN740667">
    <property type="protein sequence ID" value="QHU06792.1"/>
    <property type="molecule type" value="Genomic_DNA"/>
</dbReference>
<accession>A0A6C0JM86</accession>
<dbReference type="Pfam" id="PF19168">
    <property type="entry name" value="DUF5850"/>
    <property type="match status" value="1"/>
</dbReference>
<sequence length="308" mass="32798">MLDSKFFFTLVGLVVTVFAICNTNMSPAVSEGFWNGPSRTVKVMREVHPQGSTYGGYALQNNYQAMLGNDKFYSQPNFQGLLSPRMSGGVDYGANIRYNLPSYKNQGVPCDALGMADMAKEGYENTRENFCSKGRCGGGCGVPSCGKGGISLGGQVSMNDPDYADAMNKIYDSDHTTHAISDGLLAVGDMTTINAAGQVDMPHVYDRYIYANRHSRLRSQGDPIRGDLAIVPCSTGWFNVAVSPNIDLHQGAMNVLGGPDNGTARALGELQYATSGGYQTTSGGVNMANEFATTLGAGMADVQVHAFV</sequence>
<protein>
    <submittedName>
        <fullName evidence="1">Uncharacterized protein</fullName>
    </submittedName>
</protein>
<dbReference type="AlphaFoldDB" id="A0A6C0JM86"/>
<name>A0A6C0JM86_9ZZZZ</name>
<reference evidence="1" key="1">
    <citation type="journal article" date="2020" name="Nature">
        <title>Giant virus diversity and host interactions through global metagenomics.</title>
        <authorList>
            <person name="Schulz F."/>
            <person name="Roux S."/>
            <person name="Paez-Espino D."/>
            <person name="Jungbluth S."/>
            <person name="Walsh D.A."/>
            <person name="Denef V.J."/>
            <person name="McMahon K.D."/>
            <person name="Konstantinidis K.T."/>
            <person name="Eloe-Fadrosh E.A."/>
            <person name="Kyrpides N.C."/>
            <person name="Woyke T."/>
        </authorList>
    </citation>
    <scope>NUCLEOTIDE SEQUENCE</scope>
    <source>
        <strain evidence="1">GVMAG-S-1038524-41</strain>
    </source>
</reference>
<dbReference type="InterPro" id="IPR043882">
    <property type="entry name" value="DUF5850"/>
</dbReference>
<organism evidence="1">
    <name type="scientific">viral metagenome</name>
    <dbReference type="NCBI Taxonomy" id="1070528"/>
    <lineage>
        <taxon>unclassified sequences</taxon>
        <taxon>metagenomes</taxon>
        <taxon>organismal metagenomes</taxon>
    </lineage>
</organism>
<evidence type="ECO:0000313" key="1">
    <source>
        <dbReference type="EMBL" id="QHU06792.1"/>
    </source>
</evidence>